<evidence type="ECO:0008006" key="4">
    <source>
        <dbReference type="Google" id="ProtNLM"/>
    </source>
</evidence>
<feature type="signal peptide" evidence="1">
    <location>
        <begin position="1"/>
        <end position="23"/>
    </location>
</feature>
<proteinExistence type="predicted"/>
<organism evidence="2 3">
    <name type="scientific">Citrus clementina</name>
    <name type="common">Clementine</name>
    <name type="synonym">Citrus deliciosa x Citrus sinensis</name>
    <dbReference type="NCBI Taxonomy" id="85681"/>
    <lineage>
        <taxon>Eukaryota</taxon>
        <taxon>Viridiplantae</taxon>
        <taxon>Streptophyta</taxon>
        <taxon>Embryophyta</taxon>
        <taxon>Tracheophyta</taxon>
        <taxon>Spermatophyta</taxon>
        <taxon>Magnoliopsida</taxon>
        <taxon>eudicotyledons</taxon>
        <taxon>Gunneridae</taxon>
        <taxon>Pentapetalae</taxon>
        <taxon>rosids</taxon>
        <taxon>malvids</taxon>
        <taxon>Sapindales</taxon>
        <taxon>Rutaceae</taxon>
        <taxon>Aurantioideae</taxon>
        <taxon>Citrus</taxon>
    </lineage>
</organism>
<evidence type="ECO:0000313" key="2">
    <source>
        <dbReference type="EMBL" id="ESR43392.1"/>
    </source>
</evidence>
<reference evidence="2 3" key="1">
    <citation type="submission" date="2013-10" db="EMBL/GenBank/DDBJ databases">
        <authorList>
            <consortium name="International Citrus Genome Consortium"/>
            <person name="Jenkins J."/>
            <person name="Schmutz J."/>
            <person name="Prochnik S."/>
            <person name="Rokhsar D."/>
            <person name="Gmitter F."/>
            <person name="Ollitrault P."/>
            <person name="Machado M."/>
            <person name="Talon M."/>
            <person name="Wincker P."/>
            <person name="Jaillon O."/>
            <person name="Morgante M."/>
        </authorList>
    </citation>
    <scope>NUCLEOTIDE SEQUENCE</scope>
    <source>
        <strain evidence="3">cv. Clemenules</strain>
    </source>
</reference>
<protein>
    <recommendedName>
        <fullName evidence="4">F-box domain-containing protein</fullName>
    </recommendedName>
</protein>
<keyword evidence="3" id="KW-1185">Reference proteome</keyword>
<sequence>MVKMLLLWGLDMEVLLHLSIVNGRSVKVCLVEKARQWEPHDFATDSFKIMSAVRTENRNSGFSFGPKDALFRVISLVASVYEQSDSLAAVACGAWWRFTSQCCQPQFVLEGIQNGRRNGKGTGTAVKLLRLLC</sequence>
<keyword evidence="1" id="KW-0732">Signal</keyword>
<feature type="chain" id="PRO_5004729496" description="F-box domain-containing protein" evidence="1">
    <location>
        <begin position="24"/>
        <end position="133"/>
    </location>
</feature>
<gene>
    <name evidence="2" type="ORF">CICLE_v10013607mg</name>
</gene>
<dbReference type="KEGG" id="cic:CICLE_v10013607mg"/>
<evidence type="ECO:0000313" key="3">
    <source>
        <dbReference type="Proteomes" id="UP000030687"/>
    </source>
</evidence>
<name>V4SRQ0_CITCL</name>
<dbReference type="Gramene" id="ESR43392">
    <property type="protein sequence ID" value="ESR43392"/>
    <property type="gene ID" value="CICLE_v10013607mg"/>
</dbReference>
<dbReference type="EMBL" id="KI536861">
    <property type="protein sequence ID" value="ESR43392.1"/>
    <property type="molecule type" value="Genomic_DNA"/>
</dbReference>
<dbReference type="AlphaFoldDB" id="V4SRQ0"/>
<accession>V4SRQ0</accession>
<dbReference type="Proteomes" id="UP000030687">
    <property type="component" value="Unassembled WGS sequence"/>
</dbReference>
<evidence type="ECO:0000256" key="1">
    <source>
        <dbReference type="SAM" id="SignalP"/>
    </source>
</evidence>
<dbReference type="InParanoid" id="V4SRQ0"/>